<protein>
    <recommendedName>
        <fullName evidence="1">Zinc finger HypF-type domain-containing protein</fullName>
    </recommendedName>
</protein>
<name>A0ABN3CRM5_9ACTN</name>
<keyword evidence="3" id="KW-1185">Reference proteome</keyword>
<sequence length="62" mass="6725">MIGVPPDLATCAGCLRELFDPANRRHRYPFIACAACGPRASIVEGLPYEPHLALDLDQLTTS</sequence>
<dbReference type="Proteomes" id="UP001499843">
    <property type="component" value="Unassembled WGS sequence"/>
</dbReference>
<dbReference type="InterPro" id="IPR011125">
    <property type="entry name" value="Znf_HypF"/>
</dbReference>
<evidence type="ECO:0000313" key="2">
    <source>
        <dbReference type="EMBL" id="GAA2212112.1"/>
    </source>
</evidence>
<dbReference type="PANTHER" id="PTHR42959">
    <property type="entry name" value="CARBAMOYLTRANSFERASE"/>
    <property type="match status" value="1"/>
</dbReference>
<dbReference type="EMBL" id="BAAAQX010000024">
    <property type="protein sequence ID" value="GAA2212112.1"/>
    <property type="molecule type" value="Genomic_DNA"/>
</dbReference>
<dbReference type="InterPro" id="IPR051060">
    <property type="entry name" value="Carbamoyltrans_HypF-like"/>
</dbReference>
<evidence type="ECO:0000259" key="1">
    <source>
        <dbReference type="Pfam" id="PF07503"/>
    </source>
</evidence>
<proteinExistence type="predicted"/>
<organism evidence="2 3">
    <name type="scientific">Nonomuraea monospora</name>
    <dbReference type="NCBI Taxonomy" id="568818"/>
    <lineage>
        <taxon>Bacteria</taxon>
        <taxon>Bacillati</taxon>
        <taxon>Actinomycetota</taxon>
        <taxon>Actinomycetes</taxon>
        <taxon>Streptosporangiales</taxon>
        <taxon>Streptosporangiaceae</taxon>
        <taxon>Nonomuraea</taxon>
    </lineage>
</organism>
<comment type="caution">
    <text evidence="2">The sequence shown here is derived from an EMBL/GenBank/DDBJ whole genome shotgun (WGS) entry which is preliminary data.</text>
</comment>
<evidence type="ECO:0000313" key="3">
    <source>
        <dbReference type="Proteomes" id="UP001499843"/>
    </source>
</evidence>
<reference evidence="2 3" key="1">
    <citation type="journal article" date="2019" name="Int. J. Syst. Evol. Microbiol.">
        <title>The Global Catalogue of Microorganisms (GCM) 10K type strain sequencing project: providing services to taxonomists for standard genome sequencing and annotation.</title>
        <authorList>
            <consortium name="The Broad Institute Genomics Platform"/>
            <consortium name="The Broad Institute Genome Sequencing Center for Infectious Disease"/>
            <person name="Wu L."/>
            <person name="Ma J."/>
        </authorList>
    </citation>
    <scope>NUCLEOTIDE SEQUENCE [LARGE SCALE GENOMIC DNA]</scope>
    <source>
        <strain evidence="2 3">JCM 16114</strain>
    </source>
</reference>
<dbReference type="Pfam" id="PF07503">
    <property type="entry name" value="zf-HYPF"/>
    <property type="match status" value="1"/>
</dbReference>
<gene>
    <name evidence="2" type="ORF">GCM10009850_075740</name>
</gene>
<feature type="domain" description="Zinc finger HypF-type" evidence="1">
    <location>
        <begin position="10"/>
        <end position="43"/>
    </location>
</feature>
<dbReference type="RefSeq" id="WP_344485983.1">
    <property type="nucleotide sequence ID" value="NZ_BAAAQX010000024.1"/>
</dbReference>
<accession>A0ABN3CRM5</accession>
<dbReference type="Gene3D" id="3.90.870.30">
    <property type="match status" value="1"/>
</dbReference>
<dbReference type="PANTHER" id="PTHR42959:SF1">
    <property type="entry name" value="CARBAMOYLTRANSFERASE HYPF"/>
    <property type="match status" value="1"/>
</dbReference>